<accession>A0A4Z1SMY1</accession>
<evidence type="ECO:0000313" key="8">
    <source>
        <dbReference type="EMBL" id="TNJ26185.1"/>
    </source>
</evidence>
<sequence>MALKTFTFEDLPSFELIRGLYKYGFEVPSPVQELAIPPMLQGRSISVSAQTGSGKTAAFGVAVLSHVTSKRRACQAVVISPTKEISKQTYQVLIALSRYLDIEGVCLTSGMAGRQEFTALRRGAQFACITPKRLIQLLSNIDSASLRCIVLDECDRLFDGKFEGHVTQLLRLVPNAMVYCFSATATPAYKAHIEGLVPNIQHIDVYAQRLDKFSITHFIVHIGSDEEDTLIPLNTACLEPVVKRTSARKKKSRHSFTGPNTNLRPVHDTEDPDLQAKKVRALLHILYHVPIVQGIIFCRSRGVADTVHHALHEAIACGCVHAGIEHTQRDLEITKFRTGRTRILVTTDLLARGFDVRQVTFVCHFDAPRTAEIYMHRAGRCGRFGRLGLSVLLASPAERALEAEVQTKYGVSFSAISLAV</sequence>
<dbReference type="GO" id="GO:0003743">
    <property type="term" value="F:translation initiation factor activity"/>
    <property type="evidence" value="ECO:0007669"/>
    <property type="project" value="UniProtKB-KW"/>
</dbReference>
<feature type="region of interest" description="Disordered" evidence="5">
    <location>
        <begin position="248"/>
        <end position="269"/>
    </location>
</feature>
<dbReference type="CDD" id="cd00268">
    <property type="entry name" value="DEADc"/>
    <property type="match status" value="1"/>
</dbReference>
<dbReference type="VEuPathDB" id="GiardiaDB:GMRT_13633"/>
<keyword evidence="4" id="KW-0067">ATP-binding</keyword>
<evidence type="ECO:0000256" key="4">
    <source>
        <dbReference type="ARBA" id="ARBA00022840"/>
    </source>
</evidence>
<evidence type="ECO:0000256" key="2">
    <source>
        <dbReference type="ARBA" id="ARBA00022801"/>
    </source>
</evidence>
<keyword evidence="1" id="KW-0547">Nucleotide-binding</keyword>
<evidence type="ECO:0000313" key="9">
    <source>
        <dbReference type="Proteomes" id="UP000315496"/>
    </source>
</evidence>
<feature type="domain" description="Helicase C-terminal" evidence="7">
    <location>
        <begin position="281"/>
        <end position="420"/>
    </location>
</feature>
<evidence type="ECO:0000259" key="6">
    <source>
        <dbReference type="PROSITE" id="PS51192"/>
    </source>
</evidence>
<dbReference type="PANTHER" id="PTHR47959">
    <property type="entry name" value="ATP-DEPENDENT RNA HELICASE RHLE-RELATED"/>
    <property type="match status" value="1"/>
</dbReference>
<keyword evidence="8" id="KW-0396">Initiation factor</keyword>
<keyword evidence="9" id="KW-1185">Reference proteome</keyword>
<keyword evidence="2" id="KW-0378">Hydrolase</keyword>
<dbReference type="Pfam" id="PF00271">
    <property type="entry name" value="Helicase_C"/>
    <property type="match status" value="1"/>
</dbReference>
<dbReference type="GO" id="GO:0005524">
    <property type="term" value="F:ATP binding"/>
    <property type="evidence" value="ECO:0007669"/>
    <property type="project" value="UniProtKB-KW"/>
</dbReference>
<dbReference type="GO" id="GO:0003676">
    <property type="term" value="F:nucleic acid binding"/>
    <property type="evidence" value="ECO:0007669"/>
    <property type="project" value="InterPro"/>
</dbReference>
<evidence type="ECO:0000256" key="5">
    <source>
        <dbReference type="SAM" id="MobiDB-lite"/>
    </source>
</evidence>
<evidence type="ECO:0000256" key="3">
    <source>
        <dbReference type="ARBA" id="ARBA00022806"/>
    </source>
</evidence>
<dbReference type="InterPro" id="IPR044742">
    <property type="entry name" value="DEAD/DEAH_RhlB"/>
</dbReference>
<reference evidence="8 9" key="1">
    <citation type="submission" date="2019-05" db="EMBL/GenBank/DDBJ databases">
        <title>The compact genome of Giardia muris reveals important steps in the evolution of intestinal protozoan parasites.</title>
        <authorList>
            <person name="Xu F."/>
            <person name="Jimenez-Gonzalez A."/>
            <person name="Einarsson E."/>
            <person name="Astvaldsson A."/>
            <person name="Peirasmaki D."/>
            <person name="Eckmann L."/>
            <person name="Andersson J.O."/>
            <person name="Svard S.G."/>
            <person name="Jerlstrom-Hultqvist J."/>
        </authorList>
    </citation>
    <scope>NUCLEOTIDE SEQUENCE [LARGE SCALE GENOMIC DNA]</scope>
    <source>
        <strain evidence="8 9">Roberts-Thomson</strain>
    </source>
</reference>
<evidence type="ECO:0000256" key="1">
    <source>
        <dbReference type="ARBA" id="ARBA00022741"/>
    </source>
</evidence>
<dbReference type="GO" id="GO:0016787">
    <property type="term" value="F:hydrolase activity"/>
    <property type="evidence" value="ECO:0007669"/>
    <property type="project" value="UniProtKB-KW"/>
</dbReference>
<dbReference type="Pfam" id="PF00270">
    <property type="entry name" value="DEAD"/>
    <property type="match status" value="1"/>
</dbReference>
<protein>
    <submittedName>
        <fullName evidence="8">Eukaryotic initiation factor 4A</fullName>
    </submittedName>
</protein>
<comment type="caution">
    <text evidence="8">The sequence shown here is derived from an EMBL/GenBank/DDBJ whole genome shotgun (WGS) entry which is preliminary data.</text>
</comment>
<proteinExistence type="predicted"/>
<dbReference type="PANTHER" id="PTHR47959:SF13">
    <property type="entry name" value="ATP-DEPENDENT RNA HELICASE RHLE"/>
    <property type="match status" value="1"/>
</dbReference>
<keyword evidence="3" id="KW-0347">Helicase</keyword>
<dbReference type="InterPro" id="IPR001650">
    <property type="entry name" value="Helicase_C-like"/>
</dbReference>
<gene>
    <name evidence="8" type="ORF">GMRT_13633</name>
</gene>
<dbReference type="AlphaFoldDB" id="A0A4Z1SMY1"/>
<evidence type="ECO:0000259" key="7">
    <source>
        <dbReference type="PROSITE" id="PS51194"/>
    </source>
</evidence>
<dbReference type="SMART" id="SM00490">
    <property type="entry name" value="HELICc"/>
    <property type="match status" value="1"/>
</dbReference>
<dbReference type="InterPro" id="IPR050079">
    <property type="entry name" value="DEAD_box_RNA_helicase"/>
</dbReference>
<dbReference type="PROSITE" id="PS51192">
    <property type="entry name" value="HELICASE_ATP_BIND_1"/>
    <property type="match status" value="1"/>
</dbReference>
<organism evidence="8 9">
    <name type="scientific">Giardia muris</name>
    <dbReference type="NCBI Taxonomy" id="5742"/>
    <lineage>
        <taxon>Eukaryota</taxon>
        <taxon>Metamonada</taxon>
        <taxon>Diplomonadida</taxon>
        <taxon>Hexamitidae</taxon>
        <taxon>Giardiinae</taxon>
        <taxon>Giardia</taxon>
    </lineage>
</organism>
<keyword evidence="8" id="KW-0648">Protein biosynthesis</keyword>
<dbReference type="EMBL" id="VDLU01000005">
    <property type="protein sequence ID" value="TNJ26185.1"/>
    <property type="molecule type" value="Genomic_DNA"/>
</dbReference>
<feature type="domain" description="Helicase ATP-binding" evidence="6">
    <location>
        <begin position="36"/>
        <end position="203"/>
    </location>
</feature>
<dbReference type="GO" id="GO:0003724">
    <property type="term" value="F:RNA helicase activity"/>
    <property type="evidence" value="ECO:0007669"/>
    <property type="project" value="TreeGrafter"/>
</dbReference>
<dbReference type="PROSITE" id="PS51194">
    <property type="entry name" value="HELICASE_CTER"/>
    <property type="match status" value="1"/>
</dbReference>
<dbReference type="CDD" id="cd18787">
    <property type="entry name" value="SF2_C_DEAD"/>
    <property type="match status" value="1"/>
</dbReference>
<dbReference type="InterPro" id="IPR014001">
    <property type="entry name" value="Helicase_ATP-bd"/>
</dbReference>
<dbReference type="Gene3D" id="3.40.50.300">
    <property type="entry name" value="P-loop containing nucleotide triphosphate hydrolases"/>
    <property type="match status" value="2"/>
</dbReference>
<dbReference type="InterPro" id="IPR027417">
    <property type="entry name" value="P-loop_NTPase"/>
</dbReference>
<dbReference type="Proteomes" id="UP000315496">
    <property type="component" value="Chromosome 5"/>
</dbReference>
<dbReference type="OrthoDB" id="10265785at2759"/>
<dbReference type="InterPro" id="IPR011545">
    <property type="entry name" value="DEAD/DEAH_box_helicase_dom"/>
</dbReference>
<dbReference type="SUPFAM" id="SSF52540">
    <property type="entry name" value="P-loop containing nucleoside triphosphate hydrolases"/>
    <property type="match status" value="1"/>
</dbReference>
<name>A0A4Z1SMY1_GIAMU</name>
<dbReference type="GO" id="GO:0005829">
    <property type="term" value="C:cytosol"/>
    <property type="evidence" value="ECO:0007669"/>
    <property type="project" value="TreeGrafter"/>
</dbReference>
<dbReference type="SMART" id="SM00487">
    <property type="entry name" value="DEXDc"/>
    <property type="match status" value="1"/>
</dbReference>